<evidence type="ECO:0000256" key="1">
    <source>
        <dbReference type="SAM" id="Phobius"/>
    </source>
</evidence>
<dbReference type="AlphaFoldDB" id="A0A5S3QJP2"/>
<feature type="transmembrane region" description="Helical" evidence="1">
    <location>
        <begin position="70"/>
        <end position="94"/>
    </location>
</feature>
<dbReference type="OrthoDB" id="2429059at2"/>
<organism evidence="3 4">
    <name type="scientific">Lentibacillus cibarius</name>
    <dbReference type="NCBI Taxonomy" id="2583219"/>
    <lineage>
        <taxon>Bacteria</taxon>
        <taxon>Bacillati</taxon>
        <taxon>Bacillota</taxon>
        <taxon>Bacilli</taxon>
        <taxon>Bacillales</taxon>
        <taxon>Bacillaceae</taxon>
        <taxon>Lentibacillus</taxon>
    </lineage>
</organism>
<sequence>MSNNLKEFHLWIPLLLMGINVISVGFMVEELIDASPPNYGAPLLFLTPIFGLISLSYISHYATKKNTLLIWLLQGLNCFFTIFPLIVLIIFTLIMI</sequence>
<dbReference type="EMBL" id="VCIA01000002">
    <property type="protein sequence ID" value="TMN18795.1"/>
    <property type="molecule type" value="Genomic_DNA"/>
</dbReference>
<reference evidence="3 4" key="1">
    <citation type="submission" date="2019-05" db="EMBL/GenBank/DDBJ databases">
        <title>Genomic analysis of Lentibacillus sp. NKC220-2.</title>
        <authorList>
            <person name="Oh Y.J."/>
        </authorList>
    </citation>
    <scope>NUCLEOTIDE SEQUENCE [LARGE SCALE GENOMIC DNA]</scope>
    <source>
        <strain evidence="3 4">NKC220-2</strain>
    </source>
</reference>
<dbReference type="Proteomes" id="UP000306980">
    <property type="component" value="Unassembled WGS sequence"/>
</dbReference>
<keyword evidence="1" id="KW-0472">Membrane</keyword>
<protein>
    <submittedName>
        <fullName evidence="3">Uncharacterized protein</fullName>
    </submittedName>
</protein>
<evidence type="ECO:0000313" key="3">
    <source>
        <dbReference type="EMBL" id="TMN18823.1"/>
    </source>
</evidence>
<proteinExistence type="predicted"/>
<dbReference type="RefSeq" id="WP_138604802.1">
    <property type="nucleotide sequence ID" value="NZ_VCIA01000002.1"/>
</dbReference>
<evidence type="ECO:0000313" key="2">
    <source>
        <dbReference type="EMBL" id="TMN18795.1"/>
    </source>
</evidence>
<gene>
    <name evidence="2" type="ORF">FFL34_17730</name>
    <name evidence="3" type="ORF">FFL34_17895</name>
</gene>
<feature type="transmembrane region" description="Helical" evidence="1">
    <location>
        <begin position="7"/>
        <end position="27"/>
    </location>
</feature>
<feature type="transmembrane region" description="Helical" evidence="1">
    <location>
        <begin position="39"/>
        <end position="58"/>
    </location>
</feature>
<dbReference type="EMBL" id="VCIA01000002">
    <property type="protein sequence ID" value="TMN18823.1"/>
    <property type="molecule type" value="Genomic_DNA"/>
</dbReference>
<keyword evidence="1" id="KW-1133">Transmembrane helix</keyword>
<keyword evidence="1" id="KW-0812">Transmembrane</keyword>
<name>A0A5S3QJP2_9BACI</name>
<evidence type="ECO:0000313" key="4">
    <source>
        <dbReference type="Proteomes" id="UP000306980"/>
    </source>
</evidence>
<accession>A0A5S3QJP2</accession>
<comment type="caution">
    <text evidence="3">The sequence shown here is derived from an EMBL/GenBank/DDBJ whole genome shotgun (WGS) entry which is preliminary data.</text>
</comment>